<reference evidence="1" key="1">
    <citation type="submission" date="2019-08" db="EMBL/GenBank/DDBJ databases">
        <authorList>
            <person name="Kucharzyk K."/>
            <person name="Murdoch R.W."/>
            <person name="Higgins S."/>
            <person name="Loffler F."/>
        </authorList>
    </citation>
    <scope>NUCLEOTIDE SEQUENCE</scope>
</reference>
<proteinExistence type="predicted"/>
<evidence type="ECO:0000313" key="1">
    <source>
        <dbReference type="EMBL" id="MPM95578.1"/>
    </source>
</evidence>
<name>A0A645E2G0_9ZZZZ</name>
<protein>
    <submittedName>
        <fullName evidence="1">Uncharacterized protein</fullName>
    </submittedName>
</protein>
<comment type="caution">
    <text evidence="1">The sequence shown here is derived from an EMBL/GenBank/DDBJ whole genome shotgun (WGS) entry which is preliminary data.</text>
</comment>
<dbReference type="EMBL" id="VSSQ01042051">
    <property type="protein sequence ID" value="MPM95578.1"/>
    <property type="molecule type" value="Genomic_DNA"/>
</dbReference>
<accession>A0A645E2G0</accession>
<sequence length="51" mass="5795">MKERNNHADAYLEYSGPAIEAVKQEEKLKKDVEENKANATLQASMLFVRGE</sequence>
<dbReference type="AlphaFoldDB" id="A0A645E2G0"/>
<organism evidence="1">
    <name type="scientific">bioreactor metagenome</name>
    <dbReference type="NCBI Taxonomy" id="1076179"/>
    <lineage>
        <taxon>unclassified sequences</taxon>
        <taxon>metagenomes</taxon>
        <taxon>ecological metagenomes</taxon>
    </lineage>
</organism>
<gene>
    <name evidence="1" type="ORF">SDC9_142733</name>
</gene>